<comment type="caution">
    <text evidence="1">The sequence shown here is derived from an EMBL/GenBank/DDBJ whole genome shotgun (WGS) entry which is preliminary data.</text>
</comment>
<reference evidence="1 2" key="1">
    <citation type="journal article" date="2015" name="Nature">
        <title>rRNA introns, odd ribosomes, and small enigmatic genomes across a large radiation of phyla.</title>
        <authorList>
            <person name="Brown C.T."/>
            <person name="Hug L.A."/>
            <person name="Thomas B.C."/>
            <person name="Sharon I."/>
            <person name="Castelle C.J."/>
            <person name="Singh A."/>
            <person name="Wilkins M.J."/>
            <person name="Williams K.H."/>
            <person name="Banfield J.F."/>
        </authorList>
    </citation>
    <scope>NUCLEOTIDE SEQUENCE [LARGE SCALE GENOMIC DNA]</scope>
</reference>
<dbReference type="Proteomes" id="UP000033980">
    <property type="component" value="Unassembled WGS sequence"/>
</dbReference>
<sequence>MYNLDMNLDNFPDENTKRFVAVLNKKIEIGKLMNALGHTTAGLSAEVGNVEEMRFINYEDKDGNIHPSQSHFPFIVLAADNSNQIRKVRNEAIARKIPFTDFTSTMSIGTSQEQVDATSKTSEADLDYWGICLFGETEKLKEFTGKFSLFR</sequence>
<dbReference type="AlphaFoldDB" id="A0A0G1D577"/>
<evidence type="ECO:0008006" key="3">
    <source>
        <dbReference type="Google" id="ProtNLM"/>
    </source>
</evidence>
<evidence type="ECO:0000313" key="2">
    <source>
        <dbReference type="Proteomes" id="UP000033980"/>
    </source>
</evidence>
<dbReference type="Gene3D" id="3.40.1490.10">
    <property type="entry name" value="Bit1"/>
    <property type="match status" value="1"/>
</dbReference>
<dbReference type="PIRSF" id="PIRSF033736">
    <property type="entry name" value="UCP033763"/>
    <property type="match status" value="1"/>
</dbReference>
<name>A0A0G1D577_9BACT</name>
<dbReference type="EMBL" id="LCFK01000033">
    <property type="protein sequence ID" value="KKS92864.1"/>
    <property type="molecule type" value="Genomic_DNA"/>
</dbReference>
<accession>A0A0G1D577</accession>
<evidence type="ECO:0000313" key="1">
    <source>
        <dbReference type="EMBL" id="KKS92864.1"/>
    </source>
</evidence>
<dbReference type="InterPro" id="IPR023476">
    <property type="entry name" value="Pep_tRNA_hydro_II_dom_sf"/>
</dbReference>
<dbReference type="Pfam" id="PF09391">
    <property type="entry name" value="DUF2000"/>
    <property type="match status" value="1"/>
</dbReference>
<gene>
    <name evidence="1" type="ORF">UV68_C0033G0005</name>
</gene>
<proteinExistence type="predicted"/>
<protein>
    <recommendedName>
        <fullName evidence="3">DUF2000 domain-containing protein</fullName>
    </recommendedName>
</protein>
<dbReference type="InterPro" id="IPR017021">
    <property type="entry name" value="UCP033763"/>
</dbReference>
<organism evidence="1 2">
    <name type="scientific">Candidatus Collierbacteria bacterium GW2011_GWC2_43_12</name>
    <dbReference type="NCBI Taxonomy" id="1618390"/>
    <lineage>
        <taxon>Bacteria</taxon>
        <taxon>Candidatus Collieribacteriota</taxon>
    </lineage>
</organism>
<dbReference type="SUPFAM" id="SSF102462">
    <property type="entry name" value="Peptidyl-tRNA hydrolase II"/>
    <property type="match status" value="1"/>
</dbReference>
<dbReference type="InterPro" id="IPR018988">
    <property type="entry name" value="DUF2000"/>
</dbReference>